<proteinExistence type="predicted"/>
<evidence type="ECO:0000313" key="3">
    <source>
        <dbReference type="Proteomes" id="UP000279259"/>
    </source>
</evidence>
<dbReference type="SUPFAM" id="SSF54909">
    <property type="entry name" value="Dimeric alpha+beta barrel"/>
    <property type="match status" value="1"/>
</dbReference>
<name>A0A427YG03_9TREE</name>
<protein>
    <recommendedName>
        <fullName evidence="4">ABM domain-containing protein</fullName>
    </recommendedName>
</protein>
<evidence type="ECO:0000313" key="2">
    <source>
        <dbReference type="EMBL" id="RSH90028.1"/>
    </source>
</evidence>
<keyword evidence="3" id="KW-1185">Reference proteome</keyword>
<dbReference type="OrthoDB" id="3335607at2759"/>
<dbReference type="AlphaFoldDB" id="A0A427YG03"/>
<gene>
    <name evidence="2" type="ORF">EHS25_001361</name>
</gene>
<evidence type="ECO:0008006" key="4">
    <source>
        <dbReference type="Google" id="ProtNLM"/>
    </source>
</evidence>
<comment type="caution">
    <text evidence="2">The sequence shown here is derived from an EMBL/GenBank/DDBJ whole genome shotgun (WGS) entry which is preliminary data.</text>
</comment>
<feature type="compositionally biased region" description="Polar residues" evidence="1">
    <location>
        <begin position="1"/>
        <end position="11"/>
    </location>
</feature>
<sequence>MSSTTANSTPSVAMPNPSPDWSAANPAFPSFQLNGIDDTPGPKAYFIQLQAKQGKEHLLASFLRDINDGVNQEPGTGPWFALRYSQYTFAIFEAFPGAEARHAHDAGPGGQNFSRNEFLKDVLAEPAQIYRLDVMHGKFDTMFGNKVAPVEKW</sequence>
<organism evidence="2 3">
    <name type="scientific">Saitozyma podzolica</name>
    <dbReference type="NCBI Taxonomy" id="1890683"/>
    <lineage>
        <taxon>Eukaryota</taxon>
        <taxon>Fungi</taxon>
        <taxon>Dikarya</taxon>
        <taxon>Basidiomycota</taxon>
        <taxon>Agaricomycotina</taxon>
        <taxon>Tremellomycetes</taxon>
        <taxon>Tremellales</taxon>
        <taxon>Trimorphomycetaceae</taxon>
        <taxon>Saitozyma</taxon>
    </lineage>
</organism>
<evidence type="ECO:0000256" key="1">
    <source>
        <dbReference type="SAM" id="MobiDB-lite"/>
    </source>
</evidence>
<dbReference type="Gene3D" id="3.30.70.100">
    <property type="match status" value="1"/>
</dbReference>
<feature type="region of interest" description="Disordered" evidence="1">
    <location>
        <begin position="1"/>
        <end position="25"/>
    </location>
</feature>
<dbReference type="Proteomes" id="UP000279259">
    <property type="component" value="Unassembled WGS sequence"/>
</dbReference>
<reference evidence="2 3" key="1">
    <citation type="submission" date="2018-11" db="EMBL/GenBank/DDBJ databases">
        <title>Genome sequence of Saitozyma podzolica DSM 27192.</title>
        <authorList>
            <person name="Aliyu H."/>
            <person name="Gorte O."/>
            <person name="Ochsenreither K."/>
        </authorList>
    </citation>
    <scope>NUCLEOTIDE SEQUENCE [LARGE SCALE GENOMIC DNA]</scope>
    <source>
        <strain evidence="2 3">DSM 27192</strain>
    </source>
</reference>
<dbReference type="InterPro" id="IPR011008">
    <property type="entry name" value="Dimeric_a/b-barrel"/>
</dbReference>
<dbReference type="EMBL" id="RSCD01000011">
    <property type="protein sequence ID" value="RSH90028.1"/>
    <property type="molecule type" value="Genomic_DNA"/>
</dbReference>
<accession>A0A427YG03</accession>